<dbReference type="HOGENOM" id="CLU_204747_0_0_6"/>
<sequence>MQAEKFINIAVPLNTSMNVASCRRLLHLFQDDKATKSELMEEKRFYLSE</sequence>
<accession>A0A077NB88</accession>
<evidence type="ECO:0000313" key="1">
    <source>
        <dbReference type="EMBL" id="CDG95215.1"/>
    </source>
</evidence>
<name>A0A077NB88_XENBV</name>
<dbReference type="AlphaFoldDB" id="A0A077NB88"/>
<reference evidence="1" key="1">
    <citation type="submission" date="2013-07" db="EMBL/GenBank/DDBJ databases">
        <title>Sub-species coevolution in mutualistic symbiosis.</title>
        <authorList>
            <person name="Murfin K."/>
            <person name="Klassen J."/>
            <person name="Lee M."/>
            <person name="Forst S."/>
            <person name="Stock P."/>
            <person name="Goodrich-Blair H."/>
        </authorList>
    </citation>
    <scope>NUCLEOTIDE SEQUENCE [LARGE SCALE GENOMIC DNA]</scope>
    <source>
        <strain evidence="1">Puntauvense</strain>
    </source>
</reference>
<dbReference type="Proteomes" id="UP000028511">
    <property type="component" value="Unassembled WGS sequence"/>
</dbReference>
<protein>
    <submittedName>
        <fullName evidence="1">Uncharacterized protein</fullName>
    </submittedName>
</protein>
<comment type="caution">
    <text evidence="1">The sequence shown here is derived from an EMBL/GenBank/DDBJ whole genome shotgun (WGS) entry which is preliminary data.</text>
</comment>
<gene>
    <name evidence="1" type="ORF">XBP1_1120005</name>
</gene>
<proteinExistence type="predicted"/>
<dbReference type="EMBL" id="CBSW010000016">
    <property type="protein sequence ID" value="CDG95215.1"/>
    <property type="molecule type" value="Genomic_DNA"/>
</dbReference>
<organism evidence="1">
    <name type="scientific">Xenorhabdus bovienii str. puntauvense</name>
    <dbReference type="NCBI Taxonomy" id="1398201"/>
    <lineage>
        <taxon>Bacteria</taxon>
        <taxon>Pseudomonadati</taxon>
        <taxon>Pseudomonadota</taxon>
        <taxon>Gammaproteobacteria</taxon>
        <taxon>Enterobacterales</taxon>
        <taxon>Morganellaceae</taxon>
        <taxon>Xenorhabdus</taxon>
    </lineage>
</organism>